<dbReference type="GeneID" id="19957232"/>
<gene>
    <name evidence="2" type="ORF">SDRG_16505</name>
</gene>
<sequence>MRIVDEFCEASGAALNLAKCVTIYLDETLLDDDDEVATPAEAVPVPAADVTVAQAAPAPAADGAAAPAPAEAEAVYRDDAVDPDTILTPYPSPGKTSTPTMRPTMPTRWRPKQRPLHSWLLMPKNPLARHPKKHQPPRRPRWPSPPRPKLSLQPSFAQRLLREN</sequence>
<feature type="compositionally biased region" description="Low complexity" evidence="1">
    <location>
        <begin position="98"/>
        <end position="108"/>
    </location>
</feature>
<proteinExistence type="predicted"/>
<evidence type="ECO:0000313" key="3">
    <source>
        <dbReference type="Proteomes" id="UP000030762"/>
    </source>
</evidence>
<name>T0PX94_SAPDV</name>
<dbReference type="Proteomes" id="UP000030762">
    <property type="component" value="Unassembled WGS sequence"/>
</dbReference>
<reference evidence="2 3" key="1">
    <citation type="submission" date="2012-04" db="EMBL/GenBank/DDBJ databases">
        <title>The Genome Sequence of Saprolegnia declina VS20.</title>
        <authorList>
            <consortium name="The Broad Institute Genome Sequencing Platform"/>
            <person name="Russ C."/>
            <person name="Nusbaum C."/>
            <person name="Tyler B."/>
            <person name="van West P."/>
            <person name="Dieguez-Uribeondo J."/>
            <person name="de Bruijn I."/>
            <person name="Tripathy S."/>
            <person name="Jiang R."/>
            <person name="Young S.K."/>
            <person name="Zeng Q."/>
            <person name="Gargeya S."/>
            <person name="Fitzgerald M."/>
            <person name="Haas B."/>
            <person name="Abouelleil A."/>
            <person name="Alvarado L."/>
            <person name="Arachchi H.M."/>
            <person name="Berlin A."/>
            <person name="Chapman S.B."/>
            <person name="Goldberg J."/>
            <person name="Griggs A."/>
            <person name="Gujja S."/>
            <person name="Hansen M."/>
            <person name="Howarth C."/>
            <person name="Imamovic A."/>
            <person name="Larimer J."/>
            <person name="McCowen C."/>
            <person name="Montmayeur A."/>
            <person name="Murphy C."/>
            <person name="Neiman D."/>
            <person name="Pearson M."/>
            <person name="Priest M."/>
            <person name="Roberts A."/>
            <person name="Saif S."/>
            <person name="Shea T."/>
            <person name="Sisk P."/>
            <person name="Sykes S."/>
            <person name="Wortman J."/>
            <person name="Nusbaum C."/>
            <person name="Birren B."/>
        </authorList>
    </citation>
    <scope>NUCLEOTIDE SEQUENCE [LARGE SCALE GENOMIC DNA]</scope>
    <source>
        <strain evidence="2 3">VS20</strain>
    </source>
</reference>
<dbReference type="AlphaFoldDB" id="T0PX94"/>
<dbReference type="RefSeq" id="XP_008620941.1">
    <property type="nucleotide sequence ID" value="XM_008622719.1"/>
</dbReference>
<feature type="compositionally biased region" description="Basic residues" evidence="1">
    <location>
        <begin position="127"/>
        <end position="141"/>
    </location>
</feature>
<keyword evidence="3" id="KW-1185">Reference proteome</keyword>
<protein>
    <submittedName>
        <fullName evidence="2">Uncharacterized protein</fullName>
    </submittedName>
</protein>
<evidence type="ECO:0000313" key="2">
    <source>
        <dbReference type="EMBL" id="EQC25650.1"/>
    </source>
</evidence>
<accession>T0PX94</accession>
<organism evidence="2 3">
    <name type="scientific">Saprolegnia diclina (strain VS20)</name>
    <dbReference type="NCBI Taxonomy" id="1156394"/>
    <lineage>
        <taxon>Eukaryota</taxon>
        <taxon>Sar</taxon>
        <taxon>Stramenopiles</taxon>
        <taxon>Oomycota</taxon>
        <taxon>Saprolegniomycetes</taxon>
        <taxon>Saprolegniales</taxon>
        <taxon>Saprolegniaceae</taxon>
        <taxon>Saprolegnia</taxon>
    </lineage>
</organism>
<dbReference type="InParanoid" id="T0PX94"/>
<feature type="region of interest" description="Disordered" evidence="1">
    <location>
        <begin position="77"/>
        <end position="164"/>
    </location>
</feature>
<dbReference type="EMBL" id="JH767263">
    <property type="protein sequence ID" value="EQC25650.1"/>
    <property type="molecule type" value="Genomic_DNA"/>
</dbReference>
<evidence type="ECO:0000256" key="1">
    <source>
        <dbReference type="SAM" id="MobiDB-lite"/>
    </source>
</evidence>
<dbReference type="VEuPathDB" id="FungiDB:SDRG_16505"/>